<dbReference type="PANTHER" id="PTHR15410">
    <property type="entry name" value="HIRA-INTERACTING PROTEIN 3"/>
    <property type="match status" value="1"/>
</dbReference>
<name>A0AAW1TAF5_9CHLO</name>
<sequence length="303" mass="33336">MDVEVSHKDISNSLRNLKDFVIKNYETVTAKQVRGKMEVDMKLPEGSLKPERKYIEKLLLALIEKHIAAEGPSNRSDEQQEQDSAAANQQVSVTEPKSKPKASKPSSKPIKEQERSKPAKEQKGSKQNDQKASKQRKPSKQVKKPVEGKKEHSRAIQKMQAMCKQATINIPPGVWQKARLGEQELQTAFEELLRKHDLAQNSSAQDVERARCTLATHRDLDGIDTSNIVSRSRRAAAPRINYALAAGNVASSDDSEADEEGSASDADSGLSEPAVDAEEGPGTRDSSPPANGRRTFTLDSDDE</sequence>
<dbReference type="AlphaFoldDB" id="A0AAW1TAF5"/>
<dbReference type="Proteomes" id="UP001485043">
    <property type="component" value="Unassembled WGS sequence"/>
</dbReference>
<evidence type="ECO:0000313" key="3">
    <source>
        <dbReference type="Proteomes" id="UP001485043"/>
    </source>
</evidence>
<dbReference type="GO" id="GO:0005634">
    <property type="term" value="C:nucleus"/>
    <property type="evidence" value="ECO:0007669"/>
    <property type="project" value="TreeGrafter"/>
</dbReference>
<feature type="compositionally biased region" description="Basic and acidic residues" evidence="1">
    <location>
        <begin position="144"/>
        <end position="154"/>
    </location>
</feature>
<accession>A0AAW1TAF5</accession>
<feature type="compositionally biased region" description="Basic and acidic residues" evidence="1">
    <location>
        <begin position="109"/>
        <end position="132"/>
    </location>
</feature>
<feature type="compositionally biased region" description="Basic residues" evidence="1">
    <location>
        <begin position="133"/>
        <end position="143"/>
    </location>
</feature>
<reference evidence="2 3" key="1">
    <citation type="journal article" date="2024" name="Nat. Commun.">
        <title>Phylogenomics reveals the evolutionary origins of lichenization in chlorophyte algae.</title>
        <authorList>
            <person name="Puginier C."/>
            <person name="Libourel C."/>
            <person name="Otte J."/>
            <person name="Skaloud P."/>
            <person name="Haon M."/>
            <person name="Grisel S."/>
            <person name="Petersen M."/>
            <person name="Berrin J.G."/>
            <person name="Delaux P.M."/>
            <person name="Dal Grande F."/>
            <person name="Keller J."/>
        </authorList>
    </citation>
    <scope>NUCLEOTIDE SEQUENCE [LARGE SCALE GENOMIC DNA]</scope>
    <source>
        <strain evidence="2 3">SAG 2523</strain>
    </source>
</reference>
<dbReference type="EMBL" id="JALJOV010000204">
    <property type="protein sequence ID" value="KAK9865941.1"/>
    <property type="molecule type" value="Genomic_DNA"/>
</dbReference>
<keyword evidence="3" id="KW-1185">Reference proteome</keyword>
<organism evidence="2 3">
    <name type="scientific">Apatococcus fuscideae</name>
    <dbReference type="NCBI Taxonomy" id="2026836"/>
    <lineage>
        <taxon>Eukaryota</taxon>
        <taxon>Viridiplantae</taxon>
        <taxon>Chlorophyta</taxon>
        <taxon>core chlorophytes</taxon>
        <taxon>Trebouxiophyceae</taxon>
        <taxon>Chlorellales</taxon>
        <taxon>Chlorellaceae</taxon>
        <taxon>Apatococcus</taxon>
    </lineage>
</organism>
<feature type="region of interest" description="Disordered" evidence="1">
    <location>
        <begin position="247"/>
        <end position="303"/>
    </location>
</feature>
<protein>
    <submittedName>
        <fullName evidence="2">Uncharacterized protein</fullName>
    </submittedName>
</protein>
<dbReference type="InterPro" id="IPR037647">
    <property type="entry name" value="HIRIP3"/>
</dbReference>
<feature type="region of interest" description="Disordered" evidence="1">
    <location>
        <begin position="70"/>
        <end position="157"/>
    </location>
</feature>
<evidence type="ECO:0000256" key="1">
    <source>
        <dbReference type="SAM" id="MobiDB-lite"/>
    </source>
</evidence>
<gene>
    <name evidence="2" type="ORF">WJX84_011624</name>
</gene>
<evidence type="ECO:0000313" key="2">
    <source>
        <dbReference type="EMBL" id="KAK9865941.1"/>
    </source>
</evidence>
<feature type="compositionally biased region" description="Acidic residues" evidence="1">
    <location>
        <begin position="253"/>
        <end position="262"/>
    </location>
</feature>
<comment type="caution">
    <text evidence="2">The sequence shown here is derived from an EMBL/GenBank/DDBJ whole genome shotgun (WGS) entry which is preliminary data.</text>
</comment>
<feature type="compositionally biased region" description="Polar residues" evidence="1">
    <location>
        <begin position="82"/>
        <end position="95"/>
    </location>
</feature>
<dbReference type="PANTHER" id="PTHR15410:SF2">
    <property type="entry name" value="HIRA-INTERACTING PROTEIN 3"/>
    <property type="match status" value="1"/>
</dbReference>
<proteinExistence type="predicted"/>